<protein>
    <submittedName>
        <fullName evidence="1">Uncharacterized protein</fullName>
    </submittedName>
</protein>
<name>A0A433SDZ9_9BURK</name>
<dbReference type="AlphaFoldDB" id="A0A433SDZ9"/>
<sequence>MALVDFQPVMQVPLLAMYNNDKERYGKDFV</sequence>
<accession>A0A433SDZ9</accession>
<keyword evidence="2" id="KW-1185">Reference proteome</keyword>
<dbReference type="EMBL" id="PQSP01000003">
    <property type="protein sequence ID" value="RUS66916.1"/>
    <property type="molecule type" value="Genomic_DNA"/>
</dbReference>
<evidence type="ECO:0000313" key="1">
    <source>
        <dbReference type="EMBL" id="RUS66916.1"/>
    </source>
</evidence>
<gene>
    <name evidence="1" type="ORF">CUZ56_01711</name>
</gene>
<organism evidence="1 2">
    <name type="scientific">Saezia sanguinis</name>
    <dbReference type="NCBI Taxonomy" id="1965230"/>
    <lineage>
        <taxon>Bacteria</taxon>
        <taxon>Pseudomonadati</taxon>
        <taxon>Pseudomonadota</taxon>
        <taxon>Betaproteobacteria</taxon>
        <taxon>Burkholderiales</taxon>
        <taxon>Saeziaceae</taxon>
        <taxon>Saezia</taxon>
    </lineage>
</organism>
<proteinExistence type="predicted"/>
<dbReference type="Proteomes" id="UP000286947">
    <property type="component" value="Unassembled WGS sequence"/>
</dbReference>
<reference evidence="1 2" key="1">
    <citation type="submission" date="2018-01" db="EMBL/GenBank/DDBJ databases">
        <title>Saezia sanguinis gen. nov., sp. nov., in the order Burkholderiales isolated from human blood.</title>
        <authorList>
            <person name="Medina-Pascual M.J."/>
            <person name="Valdezate S."/>
            <person name="Monzon S."/>
            <person name="Cuesta I."/>
            <person name="Carrasco G."/>
            <person name="Villalon P."/>
            <person name="Saez-Nieto J.A."/>
        </authorList>
    </citation>
    <scope>NUCLEOTIDE SEQUENCE [LARGE SCALE GENOMIC DNA]</scope>
    <source>
        <strain evidence="1 2">CNM695-12</strain>
    </source>
</reference>
<comment type="caution">
    <text evidence="1">The sequence shown here is derived from an EMBL/GenBank/DDBJ whole genome shotgun (WGS) entry which is preliminary data.</text>
</comment>
<evidence type="ECO:0000313" key="2">
    <source>
        <dbReference type="Proteomes" id="UP000286947"/>
    </source>
</evidence>